<protein>
    <submittedName>
        <fullName evidence="1">Unannotated protein</fullName>
    </submittedName>
</protein>
<gene>
    <name evidence="1" type="ORF">UFOPK3444_01646</name>
</gene>
<dbReference type="InterPro" id="IPR011042">
    <property type="entry name" value="6-blade_b-propeller_TolB-like"/>
</dbReference>
<proteinExistence type="predicted"/>
<organism evidence="1">
    <name type="scientific">freshwater metagenome</name>
    <dbReference type="NCBI Taxonomy" id="449393"/>
    <lineage>
        <taxon>unclassified sequences</taxon>
        <taxon>metagenomes</taxon>
        <taxon>ecological metagenomes</taxon>
    </lineage>
</organism>
<accession>A0A6J7EV08</accession>
<dbReference type="AlphaFoldDB" id="A0A6J7EV08"/>
<sequence>MTGGVTVTDSTITKLRGSYLYGDFCHSTLQYITWSSGGITKRGTTSIKVGGGLVTSIDSDQSGKVYISSLAGSVWRLSR</sequence>
<reference evidence="1" key="1">
    <citation type="submission" date="2020-05" db="EMBL/GenBank/DDBJ databases">
        <authorList>
            <person name="Chiriac C."/>
            <person name="Salcher M."/>
            <person name="Ghai R."/>
            <person name="Kavagutti S V."/>
        </authorList>
    </citation>
    <scope>NUCLEOTIDE SEQUENCE</scope>
</reference>
<dbReference type="EMBL" id="CAFBLU010000059">
    <property type="protein sequence ID" value="CAB4883233.1"/>
    <property type="molecule type" value="Genomic_DNA"/>
</dbReference>
<dbReference type="Gene3D" id="2.120.10.30">
    <property type="entry name" value="TolB, C-terminal domain"/>
    <property type="match status" value="1"/>
</dbReference>
<evidence type="ECO:0000313" key="1">
    <source>
        <dbReference type="EMBL" id="CAB4883233.1"/>
    </source>
</evidence>
<name>A0A6J7EV08_9ZZZZ</name>